<proteinExistence type="predicted"/>
<reference evidence="1 2" key="1">
    <citation type="journal article" date="2015" name="Int. J. Syst. Evol. Microbiol.">
        <title>Bacillus glycinifermentans sp. nov., isolated from fermented soybean paste.</title>
        <authorList>
            <person name="Kim S.J."/>
            <person name="Dunlap C.A."/>
            <person name="Kwon S.W."/>
            <person name="Rooney A.P."/>
        </authorList>
    </citation>
    <scope>NUCLEOTIDE SEQUENCE [LARGE SCALE GENOMIC DNA]</scope>
    <source>
        <strain evidence="1 2">GO-13</strain>
    </source>
</reference>
<dbReference type="PATRIC" id="fig|1664069.3.peg.3027"/>
<accession>A0A0J6E979</accession>
<comment type="caution">
    <text evidence="1">The sequence shown here is derived from an EMBL/GenBank/DDBJ whole genome shotgun (WGS) entry which is preliminary data.</text>
</comment>
<protein>
    <submittedName>
        <fullName evidence="1">Uncharacterized protein</fullName>
    </submittedName>
</protein>
<dbReference type="Proteomes" id="UP000036168">
    <property type="component" value="Unassembled WGS sequence"/>
</dbReference>
<evidence type="ECO:0000313" key="2">
    <source>
        <dbReference type="Proteomes" id="UP000036168"/>
    </source>
</evidence>
<gene>
    <name evidence="1" type="ORF">AB447_206525</name>
</gene>
<name>A0A0J6EPI8_9BACI</name>
<dbReference type="AlphaFoldDB" id="A0A0J6EPI8"/>
<dbReference type="EMBL" id="LECW02000045">
    <property type="protein sequence ID" value="KRT90231.1"/>
    <property type="molecule type" value="Genomic_DNA"/>
</dbReference>
<organism evidence="1 2">
    <name type="scientific">Bacillus glycinifermentans</name>
    <dbReference type="NCBI Taxonomy" id="1664069"/>
    <lineage>
        <taxon>Bacteria</taxon>
        <taxon>Bacillati</taxon>
        <taxon>Bacillota</taxon>
        <taxon>Bacilli</taxon>
        <taxon>Bacillales</taxon>
        <taxon>Bacillaceae</taxon>
        <taxon>Bacillus</taxon>
    </lineage>
</organism>
<sequence>MMKMPPLAPGGRKAPADRFQPYRRLLWLYPPKTAFFSCVSPASRLLSVFCLCRVVKIIELTGIKVA</sequence>
<accession>A0A0J6EPI8</accession>
<evidence type="ECO:0000313" key="1">
    <source>
        <dbReference type="EMBL" id="KRT90231.1"/>
    </source>
</evidence>